<reference evidence="2 3" key="2">
    <citation type="journal article" date="2009" name="Proc. Natl. Acad. Sci. U.S.A.">
        <title>On the chimeric nature, thermophilic origin, and phylogenetic placement of the Thermotogales.</title>
        <authorList>
            <person name="Zhaxybayeva O."/>
            <person name="Swithers K.S."/>
            <person name="Lapierre P."/>
            <person name="Fournier G.P."/>
            <person name="Bickhart D.M."/>
            <person name="DeBoy R.T."/>
            <person name="Nelson K.E."/>
            <person name="Nesbo C.L."/>
            <person name="Doolittle W.F."/>
            <person name="Gogarten J.P."/>
            <person name="Noll K.M."/>
        </authorList>
    </citation>
    <scope>NUCLEOTIDE SEQUENCE [LARGE SCALE GENOMIC DNA]</scope>
    <source>
        <strain evidence="3">ATCC BAA-488 / DSM 13995 / JCM 10881 / RKU-1</strain>
    </source>
</reference>
<evidence type="ECO:0000313" key="3">
    <source>
        <dbReference type="Proteomes" id="UP000006558"/>
    </source>
</evidence>
<accession>A5IN54</accession>
<name>A5IN54_THEP1</name>
<proteinExistence type="predicted"/>
<organism evidence="2 3">
    <name type="scientific">Thermotoga petrophila (strain ATCC BAA-488 / DSM 13995 / JCM 10881 / RKU-1)</name>
    <dbReference type="NCBI Taxonomy" id="390874"/>
    <lineage>
        <taxon>Bacteria</taxon>
        <taxon>Thermotogati</taxon>
        <taxon>Thermotogota</taxon>
        <taxon>Thermotogae</taxon>
        <taxon>Thermotogales</taxon>
        <taxon>Thermotogaceae</taxon>
        <taxon>Thermotoga</taxon>
    </lineage>
</organism>
<dbReference type="STRING" id="390874.Tpet_1621"/>
<dbReference type="AlphaFoldDB" id="A5IN54"/>
<evidence type="ECO:0000313" key="2">
    <source>
        <dbReference type="EMBL" id="ABQ47627.1"/>
    </source>
</evidence>
<dbReference type="HOGENOM" id="CLU_1610000_0_0_0"/>
<sequence length="165" mass="18432">MRSGYTLVETLVSFIVLIVILGTFFIVSMYSIRTLNIVKDFGEYSYLLSTMKSKITNLLLFASDATAVDTYPSLDNQCVLYKEGKSLIFECSDGEKIYLSDNISDATFIVKTFSIRDKPRKIVVFHIGVLTPFEGQTAATFSVPLMNSHRSSGATSEGKYLLVEY</sequence>
<keyword evidence="1" id="KW-1133">Transmembrane helix</keyword>
<dbReference type="Proteomes" id="UP000006558">
    <property type="component" value="Chromosome"/>
</dbReference>
<dbReference type="KEGG" id="tpt:Tpet_1621"/>
<keyword evidence="1" id="KW-0472">Membrane</keyword>
<keyword evidence="1" id="KW-0812">Transmembrane</keyword>
<dbReference type="EMBL" id="CP000702">
    <property type="protein sequence ID" value="ABQ47627.1"/>
    <property type="molecule type" value="Genomic_DNA"/>
</dbReference>
<reference evidence="3" key="1">
    <citation type="submission" date="2007-05" db="EMBL/GenBank/DDBJ databases">
        <title>Complete sequence of Thermotoga petrophila RKU-1.</title>
        <authorList>
            <consortium name="US DOE Joint Genome Institute"/>
            <person name="Copeland A."/>
            <person name="Lucas S."/>
            <person name="Lapidus A."/>
            <person name="Barry K."/>
            <person name="Glavina del Rio T."/>
            <person name="Dalin E."/>
            <person name="Tice H."/>
            <person name="Pitluck S."/>
            <person name="Sims D."/>
            <person name="Brettin T."/>
            <person name="Bruce D."/>
            <person name="Detter J.C."/>
            <person name="Han C."/>
            <person name="Tapia R."/>
            <person name="Schmutz J."/>
            <person name="Larimer F."/>
            <person name="Land M."/>
            <person name="Hauser L."/>
            <person name="Kyrpides N."/>
            <person name="Mikhailova N."/>
            <person name="Nelson K."/>
            <person name="Gogarten J.P."/>
            <person name="Noll K."/>
            <person name="Richardson P."/>
        </authorList>
    </citation>
    <scope>NUCLEOTIDE SEQUENCE [LARGE SCALE GENOMIC DNA]</scope>
    <source>
        <strain evidence="3">ATCC BAA-488 / DSM 13995 / JCM 10881 / RKU-1</strain>
    </source>
</reference>
<gene>
    <name evidence="2" type="ordered locus">Tpet_1621</name>
</gene>
<evidence type="ECO:0000256" key="1">
    <source>
        <dbReference type="SAM" id="Phobius"/>
    </source>
</evidence>
<feature type="transmembrane region" description="Helical" evidence="1">
    <location>
        <begin position="12"/>
        <end position="32"/>
    </location>
</feature>
<dbReference type="RefSeq" id="WP_011944036.1">
    <property type="nucleotide sequence ID" value="NC_009486.1"/>
</dbReference>
<protein>
    <submittedName>
        <fullName evidence="2">Uncharacterized protein</fullName>
    </submittedName>
</protein>